<dbReference type="OMA" id="TQESERC"/>
<dbReference type="EMBL" id="AYCK01017190">
    <property type="status" value="NOT_ANNOTATED_CDS"/>
    <property type="molecule type" value="Genomic_DNA"/>
</dbReference>
<dbReference type="STRING" id="48698.ENSPFOP00000002535"/>
<feature type="compositionally biased region" description="Polar residues" evidence="1">
    <location>
        <begin position="716"/>
        <end position="732"/>
    </location>
</feature>
<feature type="region of interest" description="Disordered" evidence="1">
    <location>
        <begin position="97"/>
        <end position="153"/>
    </location>
</feature>
<reference evidence="2" key="3">
    <citation type="submission" date="2025-09" db="UniProtKB">
        <authorList>
            <consortium name="Ensembl"/>
        </authorList>
    </citation>
    <scope>IDENTIFICATION</scope>
</reference>
<feature type="compositionally biased region" description="Polar residues" evidence="1">
    <location>
        <begin position="99"/>
        <end position="108"/>
    </location>
</feature>
<dbReference type="Pfam" id="PF15273">
    <property type="entry name" value="NHS"/>
    <property type="match status" value="1"/>
</dbReference>
<protein>
    <submittedName>
        <fullName evidence="2">NHS-like 2</fullName>
    </submittedName>
</protein>
<feature type="region of interest" description="Disordered" evidence="1">
    <location>
        <begin position="846"/>
        <end position="952"/>
    </location>
</feature>
<feature type="compositionally biased region" description="Polar residues" evidence="1">
    <location>
        <begin position="418"/>
        <end position="431"/>
    </location>
</feature>
<feature type="compositionally biased region" description="Low complexity" evidence="1">
    <location>
        <begin position="583"/>
        <end position="600"/>
    </location>
</feature>
<reference evidence="3" key="1">
    <citation type="submission" date="2013-10" db="EMBL/GenBank/DDBJ databases">
        <authorList>
            <person name="Schartl M."/>
            <person name="Warren W."/>
        </authorList>
    </citation>
    <scope>NUCLEOTIDE SEQUENCE [LARGE SCALE GENOMIC DNA]</scope>
    <source>
        <strain evidence="3">female</strain>
    </source>
</reference>
<dbReference type="InterPro" id="IPR024845">
    <property type="entry name" value="NHS-like"/>
</dbReference>
<dbReference type="PANTHER" id="PTHR23039:SF2">
    <property type="entry name" value="NHS-LIKE PROTEIN 2"/>
    <property type="match status" value="1"/>
</dbReference>
<keyword evidence="3" id="KW-1185">Reference proteome</keyword>
<feature type="compositionally biased region" description="Pro residues" evidence="1">
    <location>
        <begin position="561"/>
        <end position="582"/>
    </location>
</feature>
<evidence type="ECO:0000256" key="1">
    <source>
        <dbReference type="SAM" id="MobiDB-lite"/>
    </source>
</evidence>
<dbReference type="Ensembl" id="ENSPFOT00000002539.2">
    <property type="protein sequence ID" value="ENSPFOP00000002535.2"/>
    <property type="gene ID" value="ENSPFOG00000002678.2"/>
</dbReference>
<feature type="compositionally biased region" description="Pro residues" evidence="1">
    <location>
        <begin position="631"/>
        <end position="642"/>
    </location>
</feature>
<dbReference type="GeneTree" id="ENSGT00950000182963"/>
<dbReference type="PRINTS" id="PR01217">
    <property type="entry name" value="PRICHEXTENSN"/>
</dbReference>
<feature type="compositionally biased region" description="Low complexity" evidence="1">
    <location>
        <begin position="774"/>
        <end position="786"/>
    </location>
</feature>
<dbReference type="eggNOG" id="ENOG502QQ7S">
    <property type="taxonomic scope" value="Eukaryota"/>
</dbReference>
<feature type="compositionally biased region" description="Polar residues" evidence="1">
    <location>
        <begin position="392"/>
        <end position="401"/>
    </location>
</feature>
<name>A0A087X9T2_POEFO</name>
<reference evidence="2" key="2">
    <citation type="submission" date="2025-08" db="UniProtKB">
        <authorList>
            <consortium name="Ensembl"/>
        </authorList>
    </citation>
    <scope>IDENTIFICATION</scope>
</reference>
<feature type="region of interest" description="Disordered" evidence="1">
    <location>
        <begin position="305"/>
        <end position="338"/>
    </location>
</feature>
<feature type="compositionally biased region" description="Polar residues" evidence="1">
    <location>
        <begin position="878"/>
        <end position="890"/>
    </location>
</feature>
<dbReference type="Proteomes" id="UP000028760">
    <property type="component" value="Unassembled WGS sequence"/>
</dbReference>
<accession>A0A087X9T2</accession>
<dbReference type="PANTHER" id="PTHR23039">
    <property type="entry name" value="NANCE-HORAN SYNDROME PROTEIN"/>
    <property type="match status" value="1"/>
</dbReference>
<feature type="region of interest" description="Disordered" evidence="1">
    <location>
        <begin position="237"/>
        <end position="281"/>
    </location>
</feature>
<dbReference type="GO" id="GO:0030154">
    <property type="term" value="P:cell differentiation"/>
    <property type="evidence" value="ECO:0007669"/>
    <property type="project" value="TreeGrafter"/>
</dbReference>
<proteinExistence type="predicted"/>
<evidence type="ECO:0000313" key="2">
    <source>
        <dbReference type="Ensembl" id="ENSPFOP00000002535.2"/>
    </source>
</evidence>
<organism evidence="2 3">
    <name type="scientific">Poecilia formosa</name>
    <name type="common">Amazon molly</name>
    <name type="synonym">Limia formosa</name>
    <dbReference type="NCBI Taxonomy" id="48698"/>
    <lineage>
        <taxon>Eukaryota</taxon>
        <taxon>Metazoa</taxon>
        <taxon>Chordata</taxon>
        <taxon>Craniata</taxon>
        <taxon>Vertebrata</taxon>
        <taxon>Euteleostomi</taxon>
        <taxon>Actinopterygii</taxon>
        <taxon>Neopterygii</taxon>
        <taxon>Teleostei</taxon>
        <taxon>Neoteleostei</taxon>
        <taxon>Acanthomorphata</taxon>
        <taxon>Ovalentaria</taxon>
        <taxon>Atherinomorphae</taxon>
        <taxon>Cyprinodontiformes</taxon>
        <taxon>Poeciliidae</taxon>
        <taxon>Poeciliinae</taxon>
        <taxon>Poecilia</taxon>
    </lineage>
</organism>
<sequence length="952" mass="101435">LPIRKTHSELDTTLPTGWFSSAMDHSGLLCSNTPSSTWNGPKGSTFSPAAWSETYNYNMSKGPAVPPKHHSVIGHAGGIQDGVMLVSSGQSVSSHSSSFTCVTDPTGRTGNGGSGISPPVVTVGKRRETEGAPADGGRGGGAEAGRGRQRSARSIAAQNAFKFRERSLSTPTDSGSFCFTEAMVMDHHQEHHNYLGHGENYALLYPRGSSEDSASTTDTISVTASDYSTEGRLRLRSRSISLKKSKRKPPPPVRSVSLMKNLGEAEGRLRHGGGLYRDGRPKSLHIPRDNFPEFQPDFLLTSSSCSSKASVGERELGQGGNDGPPSLEVQAPEREGETQMTFPTHWQLGEWKSNDPYRSLSGSSTATGTTVIECMKVRSSSESLLDSPSTSRATSPSQLSMETDLKASSPLKPPGLISPSSGYSSQSETPTPTVPMNHGTVGTTGCKMRPKIPERKSSLPSPKDPSARSRLSFEMPGNAHLELSSLKPKQKASRRHSDTSTAAKPGKISPSSSQALPMVTQNELKTIRLRSVSRGDLEDCPDGASDTIEEEQHGRDISDNPSPPPTLPKPKPPVAVKPPLPKRPMNLLLKSPSPSSTSPLAIESPPASPVERPVPLGNIYKVMKKPKPKKPPPQTPTSPAAPPDLNSASVPPTAYDHPFLPHSNSQEGPELQDKSKTLPSRMTISCLAELSDKKKPKVPPPVPKKPNVLLLPTPLHPSTNGSTDRQIPQSDSPVGLRSPVGAFAPDDMPASSTGLDMSEQDENHLGPDEDSSKESSLQSSLQDSSLTEIGEKMASTGIGADDLAADEKTALHIAEETEDDLLTSTPTTHTTEDLFTIIHRSKRKVLGRKEPSDSFGSRQSLVSPVKHSAIVSDHRNLTLGSSQRSSSRNENFMALLQKKGSKSSSGGARVSAMELLKSTNPLARRVTEFSNANASAGEGGEVPSASDKLNDQ</sequence>
<feature type="compositionally biased region" description="Polar residues" evidence="1">
    <location>
        <begin position="509"/>
        <end position="524"/>
    </location>
</feature>
<feature type="compositionally biased region" description="Gly residues" evidence="1">
    <location>
        <begin position="134"/>
        <end position="144"/>
    </location>
</feature>
<dbReference type="AlphaFoldDB" id="A0A087X9T2"/>
<feature type="compositionally biased region" description="Basic residues" evidence="1">
    <location>
        <begin position="237"/>
        <end position="249"/>
    </location>
</feature>
<feature type="region of interest" description="Disordered" evidence="1">
    <location>
        <begin position="379"/>
        <end position="790"/>
    </location>
</feature>
<evidence type="ECO:0000313" key="3">
    <source>
        <dbReference type="Proteomes" id="UP000028760"/>
    </source>
</evidence>
<feature type="compositionally biased region" description="Low complexity" evidence="1">
    <location>
        <begin position="380"/>
        <end position="391"/>
    </location>
</feature>
<feature type="compositionally biased region" description="Basic and acidic residues" evidence="1">
    <location>
        <begin position="761"/>
        <end position="773"/>
    </location>
</feature>